<feature type="transmembrane region" description="Helical" evidence="11">
    <location>
        <begin position="354"/>
        <end position="376"/>
    </location>
</feature>
<feature type="transmembrane region" description="Helical" evidence="11">
    <location>
        <begin position="60"/>
        <end position="80"/>
    </location>
</feature>
<dbReference type="InterPro" id="IPR005828">
    <property type="entry name" value="MFS_sugar_transport-like"/>
</dbReference>
<feature type="transmembrane region" description="Helical" evidence="11">
    <location>
        <begin position="290"/>
        <end position="313"/>
    </location>
</feature>
<dbReference type="NCBIfam" id="TIGR00879">
    <property type="entry name" value="SP"/>
    <property type="match status" value="1"/>
</dbReference>
<feature type="transmembrane region" description="Helical" evidence="11">
    <location>
        <begin position="112"/>
        <end position="133"/>
    </location>
</feature>
<keyword evidence="10" id="KW-0175">Coiled coil</keyword>
<dbReference type="PROSITE" id="PS00216">
    <property type="entry name" value="SUGAR_TRANSPORT_1"/>
    <property type="match status" value="1"/>
</dbReference>
<evidence type="ECO:0000256" key="8">
    <source>
        <dbReference type="ARBA" id="ARBA00023136"/>
    </source>
</evidence>
<organism evidence="13 14">
    <name type="scientific">Gluconobacter thailandicus</name>
    <dbReference type="NCBI Taxonomy" id="257438"/>
    <lineage>
        <taxon>Bacteria</taxon>
        <taxon>Pseudomonadati</taxon>
        <taxon>Pseudomonadota</taxon>
        <taxon>Alphaproteobacteria</taxon>
        <taxon>Acetobacterales</taxon>
        <taxon>Acetobacteraceae</taxon>
        <taxon>Gluconobacter</taxon>
    </lineage>
</organism>
<dbReference type="FunFam" id="1.20.1250.20:FF:000218">
    <property type="entry name" value="facilitated trehalose transporter Tret1"/>
    <property type="match status" value="1"/>
</dbReference>
<keyword evidence="7 11" id="KW-1133">Transmembrane helix</keyword>
<comment type="subcellular location">
    <subcellularLocation>
        <location evidence="1">Cell membrane</location>
        <topology evidence="1">Multi-pass membrane protein</topology>
    </subcellularLocation>
</comment>
<feature type="coiled-coil region" evidence="10">
    <location>
        <begin position="214"/>
        <end position="241"/>
    </location>
</feature>
<dbReference type="InterPro" id="IPR003663">
    <property type="entry name" value="Sugar/inositol_transpt"/>
</dbReference>
<dbReference type="EMBL" id="CP043043">
    <property type="protein sequence ID" value="QEH96157.1"/>
    <property type="molecule type" value="Genomic_DNA"/>
</dbReference>
<evidence type="ECO:0000256" key="5">
    <source>
        <dbReference type="ARBA" id="ARBA00022597"/>
    </source>
</evidence>
<evidence type="ECO:0000256" key="11">
    <source>
        <dbReference type="SAM" id="Phobius"/>
    </source>
</evidence>
<dbReference type="InterPro" id="IPR020846">
    <property type="entry name" value="MFS_dom"/>
</dbReference>
<dbReference type="PROSITE" id="PS50850">
    <property type="entry name" value="MFS"/>
    <property type="match status" value="1"/>
</dbReference>
<dbReference type="InterPro" id="IPR005829">
    <property type="entry name" value="Sugar_transporter_CS"/>
</dbReference>
<dbReference type="GO" id="GO:0005886">
    <property type="term" value="C:plasma membrane"/>
    <property type="evidence" value="ECO:0007669"/>
    <property type="project" value="UniProtKB-SubCell"/>
</dbReference>
<proteinExistence type="inferred from homology"/>
<evidence type="ECO:0000256" key="9">
    <source>
        <dbReference type="RuleBase" id="RU003346"/>
    </source>
</evidence>
<name>A0AAP9ESR2_GLUTH</name>
<feature type="transmembrane region" description="Helical" evidence="11">
    <location>
        <begin position="20"/>
        <end position="40"/>
    </location>
</feature>
<keyword evidence="8 11" id="KW-0472">Membrane</keyword>
<keyword evidence="4" id="KW-1003">Cell membrane</keyword>
<feature type="transmembrane region" description="Helical" evidence="11">
    <location>
        <begin position="175"/>
        <end position="194"/>
    </location>
</feature>
<dbReference type="SUPFAM" id="SSF103473">
    <property type="entry name" value="MFS general substrate transporter"/>
    <property type="match status" value="1"/>
</dbReference>
<evidence type="ECO:0000256" key="1">
    <source>
        <dbReference type="ARBA" id="ARBA00004651"/>
    </source>
</evidence>
<evidence type="ECO:0000256" key="6">
    <source>
        <dbReference type="ARBA" id="ARBA00022692"/>
    </source>
</evidence>
<reference evidence="13 14" key="1">
    <citation type="submission" date="2019-08" db="EMBL/GenBank/DDBJ databases">
        <title>Gluconobacter frateurii HD924 genome.</title>
        <authorList>
            <person name="Liu Y."/>
            <person name="Zhang P."/>
        </authorList>
    </citation>
    <scope>NUCLEOTIDE SEQUENCE [LARGE SCALE GENOMIC DNA]</scope>
    <source>
        <strain evidence="13 14">HD924</strain>
    </source>
</reference>
<gene>
    <name evidence="13" type="ORF">FXF46_07600</name>
</gene>
<feature type="transmembrane region" description="Helical" evidence="11">
    <location>
        <begin position="421"/>
        <end position="439"/>
    </location>
</feature>
<evidence type="ECO:0000313" key="13">
    <source>
        <dbReference type="EMBL" id="QEH96157.1"/>
    </source>
</evidence>
<keyword evidence="6 11" id="KW-0812">Transmembrane</keyword>
<feature type="transmembrane region" description="Helical" evidence="11">
    <location>
        <begin position="255"/>
        <end position="278"/>
    </location>
</feature>
<sequence>MSGIDLSASPPVSLNGKSVLTAILAAVAGLMFGLDLGVISGALKFIGQEFNVTDFGKECIVSAMMVGAALGAVSGGRLSFLFGRKRLLLSSAFLFVLGSLLCALATSVTFLIIGRMVLGVSVGIASFTAPLYISEIAHQHYRGSLISVYQLMITVGIFVAFISDALLAYSGSWRWMLGIVAIPGVVFLLGVLLLPDSPRWLVLRGRKDEAFTVLHELRGHEDEARSEIADIEEQLAQIEGGYGLFKANANFRRSVFLGILLQTMQQFTGIIVVMYYAPRIFEVAGFGDNAAMWGTAIVGLVNVLSTFIAIGFVDKWGRRPMLIAGFIIMTIGMFTVGTLLYFGTGDSELARYGAVTMLLAFIVGFAFSAGPLVWILCSEVQPIKGRDFGIACSTFTNWVTNMIVGLTFLTLLNTIGNAQTFWMYAAFNAFFIYLTLKFVPETRGVSLEQIERNLMAGKPLNRIGL</sequence>
<dbReference type="GO" id="GO:0022857">
    <property type="term" value="F:transmembrane transporter activity"/>
    <property type="evidence" value="ECO:0007669"/>
    <property type="project" value="InterPro"/>
</dbReference>
<dbReference type="Gene3D" id="1.20.1250.20">
    <property type="entry name" value="MFS general substrate transporter like domains"/>
    <property type="match status" value="1"/>
</dbReference>
<dbReference type="Proteomes" id="UP000323560">
    <property type="component" value="Chromosome"/>
</dbReference>
<keyword evidence="5" id="KW-0762">Sugar transport</keyword>
<comment type="similarity">
    <text evidence="2 9">Belongs to the major facilitator superfamily. Sugar transporter (TC 2.A.1.1) family.</text>
</comment>
<feature type="transmembrane region" description="Helical" evidence="11">
    <location>
        <begin position="87"/>
        <end position="106"/>
    </location>
</feature>
<dbReference type="InterPro" id="IPR050814">
    <property type="entry name" value="Myo-inositol_Transporter"/>
</dbReference>
<dbReference type="Pfam" id="PF00083">
    <property type="entry name" value="Sugar_tr"/>
    <property type="match status" value="1"/>
</dbReference>
<evidence type="ECO:0000259" key="12">
    <source>
        <dbReference type="PROSITE" id="PS50850"/>
    </source>
</evidence>
<dbReference type="InterPro" id="IPR036259">
    <property type="entry name" value="MFS_trans_sf"/>
</dbReference>
<evidence type="ECO:0000256" key="2">
    <source>
        <dbReference type="ARBA" id="ARBA00010992"/>
    </source>
</evidence>
<dbReference type="PANTHER" id="PTHR48020">
    <property type="entry name" value="PROTON MYO-INOSITOL COTRANSPORTER"/>
    <property type="match status" value="1"/>
</dbReference>
<feature type="domain" description="Major facilitator superfamily (MFS) profile" evidence="12">
    <location>
        <begin position="21"/>
        <end position="443"/>
    </location>
</feature>
<feature type="transmembrane region" description="Helical" evidence="11">
    <location>
        <begin position="388"/>
        <end position="409"/>
    </location>
</feature>
<accession>A0AAP9ESR2</accession>
<evidence type="ECO:0000256" key="4">
    <source>
        <dbReference type="ARBA" id="ARBA00022475"/>
    </source>
</evidence>
<evidence type="ECO:0000313" key="14">
    <source>
        <dbReference type="Proteomes" id="UP000323560"/>
    </source>
</evidence>
<dbReference type="KEGG" id="gti:FXF46_07600"/>
<keyword evidence="3 9" id="KW-0813">Transport</keyword>
<protein>
    <submittedName>
        <fullName evidence="13">Sugar porter family MFS transporter</fullName>
    </submittedName>
</protein>
<dbReference type="PRINTS" id="PR00171">
    <property type="entry name" value="SUGRTRNSPORT"/>
</dbReference>
<evidence type="ECO:0000256" key="10">
    <source>
        <dbReference type="SAM" id="Coils"/>
    </source>
</evidence>
<dbReference type="AlphaFoldDB" id="A0AAP9ESR2"/>
<dbReference type="PANTHER" id="PTHR48020:SF12">
    <property type="entry name" value="PROTON MYO-INOSITOL COTRANSPORTER"/>
    <property type="match status" value="1"/>
</dbReference>
<feature type="transmembrane region" description="Helical" evidence="11">
    <location>
        <begin position="320"/>
        <end position="342"/>
    </location>
</feature>
<dbReference type="PROSITE" id="PS00217">
    <property type="entry name" value="SUGAR_TRANSPORT_2"/>
    <property type="match status" value="1"/>
</dbReference>
<feature type="transmembrane region" description="Helical" evidence="11">
    <location>
        <begin position="145"/>
        <end position="169"/>
    </location>
</feature>
<evidence type="ECO:0000256" key="3">
    <source>
        <dbReference type="ARBA" id="ARBA00022448"/>
    </source>
</evidence>
<dbReference type="RefSeq" id="WP_061511800.1">
    <property type="nucleotide sequence ID" value="NZ_CP043043.1"/>
</dbReference>
<evidence type="ECO:0000256" key="7">
    <source>
        <dbReference type="ARBA" id="ARBA00022989"/>
    </source>
</evidence>